<evidence type="ECO:0000313" key="3">
    <source>
        <dbReference type="Proteomes" id="UP001285441"/>
    </source>
</evidence>
<protein>
    <submittedName>
        <fullName evidence="2">Uncharacterized protein</fullName>
    </submittedName>
</protein>
<feature type="compositionally biased region" description="Low complexity" evidence="1">
    <location>
        <begin position="119"/>
        <end position="132"/>
    </location>
</feature>
<organism evidence="2 3">
    <name type="scientific">Podospora didyma</name>
    <dbReference type="NCBI Taxonomy" id="330526"/>
    <lineage>
        <taxon>Eukaryota</taxon>
        <taxon>Fungi</taxon>
        <taxon>Dikarya</taxon>
        <taxon>Ascomycota</taxon>
        <taxon>Pezizomycotina</taxon>
        <taxon>Sordariomycetes</taxon>
        <taxon>Sordariomycetidae</taxon>
        <taxon>Sordariales</taxon>
        <taxon>Podosporaceae</taxon>
        <taxon>Podospora</taxon>
    </lineage>
</organism>
<evidence type="ECO:0000256" key="1">
    <source>
        <dbReference type="SAM" id="MobiDB-lite"/>
    </source>
</evidence>
<dbReference type="Proteomes" id="UP001285441">
    <property type="component" value="Unassembled WGS sequence"/>
</dbReference>
<dbReference type="EMBL" id="JAULSW010000008">
    <property type="protein sequence ID" value="KAK3371942.1"/>
    <property type="molecule type" value="Genomic_DNA"/>
</dbReference>
<gene>
    <name evidence="2" type="ORF">B0H63DRAFT_453330</name>
</gene>
<proteinExistence type="predicted"/>
<comment type="caution">
    <text evidence="2">The sequence shown here is derived from an EMBL/GenBank/DDBJ whole genome shotgun (WGS) entry which is preliminary data.</text>
</comment>
<feature type="compositionally biased region" description="Polar residues" evidence="1">
    <location>
        <begin position="430"/>
        <end position="446"/>
    </location>
</feature>
<feature type="region of interest" description="Disordered" evidence="1">
    <location>
        <begin position="396"/>
        <end position="447"/>
    </location>
</feature>
<dbReference type="AlphaFoldDB" id="A0AAE0K9C7"/>
<feature type="region of interest" description="Disordered" evidence="1">
    <location>
        <begin position="484"/>
        <end position="507"/>
    </location>
</feature>
<feature type="compositionally biased region" description="Polar residues" evidence="1">
    <location>
        <begin position="497"/>
        <end position="507"/>
    </location>
</feature>
<evidence type="ECO:0000313" key="2">
    <source>
        <dbReference type="EMBL" id="KAK3371942.1"/>
    </source>
</evidence>
<sequence>MDVSEESLLDGNLPELLVRDLEVSEAVFLSKSLTSGRPFSGLVLSTASHSSWDDEYQSRLPGRAIPPRCPTPLYHISMSRPAPSHSSSASSATVTAPGGGSPSSTDMMPPLLDEDDRTTFGGDFSDSDSYYSAENKPPSATIRDRGPSVTTAATSVSGRASFSGTTTLPNQLASPARATTMPAKMPDGPSDSTAHKSSTWYDDSDDGNTPELETAVSLKLSGLSPRPRAPAALVFRDANNMEKLPRDPLAAYQTNNAARAVPLNKAAPMERPTTFSGQMRVEPPRIVEIQPAITDPKRKSSLKTVHRRASSALPSSANIQDPTVAGSEVMAAYCEDGSDQESTVYTRSSAVPLSPVSERRNSAFSKRYSAVPMSRSPASEYSEFALHARPSAMPLATTSDQGGQNSTYKRSSDIPLSPASDHGQCPLYRRSSTMPPSPVASNSKARSCSMDMPLCDQRVRFSYTEPSSLAGLRAREFGNYGPPPGLAGYAPEPELHPQTSVDSQSEHGSWFDDWDAEVASPHTSRIMTGPGIPLPHEVLETLRVSITCFPDTMLTTPSLTVEMIRSYSRKLRYLSANGMSLLSGSSTKGPHPWNLPGRFINRARRASRNYIRKLERDYFLRHGRVLPALLPQWSIMKTTFPFGSDYLCDALYAHLLVLNYICALLPPDEPKLAKSIDGTGAALNGGAVTVDENGKPIPKKAASVLGLSTKAEEPKPVKEKKSCLKLLSRSSFRRSTKTQRSKTAAESAQAQAQAAAAANYRHNYASSPSASSSGIAAAVAPATSARGVVGGGTSSQGGGGVDLQMLTSLHAGLERCIRLLITTVSRPSIRTVMGEAMFLRYKEPDVIPIWQLRILQLSVDQAEEYMALLNLQ</sequence>
<feature type="compositionally biased region" description="Polar residues" evidence="1">
    <location>
        <begin position="148"/>
        <end position="173"/>
    </location>
</feature>
<feature type="compositionally biased region" description="Low complexity" evidence="1">
    <location>
        <begin position="77"/>
        <end position="96"/>
    </location>
</feature>
<feature type="region of interest" description="Disordered" evidence="1">
    <location>
        <begin position="71"/>
        <end position="211"/>
    </location>
</feature>
<accession>A0AAE0K9C7</accession>
<name>A0AAE0K9C7_9PEZI</name>
<reference evidence="2" key="1">
    <citation type="journal article" date="2023" name="Mol. Phylogenet. Evol.">
        <title>Genome-scale phylogeny and comparative genomics of the fungal order Sordariales.</title>
        <authorList>
            <person name="Hensen N."/>
            <person name="Bonometti L."/>
            <person name="Westerberg I."/>
            <person name="Brannstrom I.O."/>
            <person name="Guillou S."/>
            <person name="Cros-Aarteil S."/>
            <person name="Calhoun S."/>
            <person name="Haridas S."/>
            <person name="Kuo A."/>
            <person name="Mondo S."/>
            <person name="Pangilinan J."/>
            <person name="Riley R."/>
            <person name="LaButti K."/>
            <person name="Andreopoulos B."/>
            <person name="Lipzen A."/>
            <person name="Chen C."/>
            <person name="Yan M."/>
            <person name="Daum C."/>
            <person name="Ng V."/>
            <person name="Clum A."/>
            <person name="Steindorff A."/>
            <person name="Ohm R.A."/>
            <person name="Martin F."/>
            <person name="Silar P."/>
            <person name="Natvig D.O."/>
            <person name="Lalanne C."/>
            <person name="Gautier V."/>
            <person name="Ament-Velasquez S.L."/>
            <person name="Kruys A."/>
            <person name="Hutchinson M.I."/>
            <person name="Powell A.J."/>
            <person name="Barry K."/>
            <person name="Miller A.N."/>
            <person name="Grigoriev I.V."/>
            <person name="Debuchy R."/>
            <person name="Gladieux P."/>
            <person name="Hiltunen Thoren M."/>
            <person name="Johannesson H."/>
        </authorList>
    </citation>
    <scope>NUCLEOTIDE SEQUENCE</scope>
    <source>
        <strain evidence="2">CBS 232.78</strain>
    </source>
</reference>
<keyword evidence="3" id="KW-1185">Reference proteome</keyword>
<feature type="compositionally biased region" description="Polar residues" evidence="1">
    <location>
        <begin position="190"/>
        <end position="201"/>
    </location>
</feature>
<reference evidence="2" key="2">
    <citation type="submission" date="2023-06" db="EMBL/GenBank/DDBJ databases">
        <authorList>
            <consortium name="Lawrence Berkeley National Laboratory"/>
            <person name="Haridas S."/>
            <person name="Hensen N."/>
            <person name="Bonometti L."/>
            <person name="Westerberg I."/>
            <person name="Brannstrom I.O."/>
            <person name="Guillou S."/>
            <person name="Cros-Aarteil S."/>
            <person name="Calhoun S."/>
            <person name="Kuo A."/>
            <person name="Mondo S."/>
            <person name="Pangilinan J."/>
            <person name="Riley R."/>
            <person name="LaButti K."/>
            <person name="Andreopoulos B."/>
            <person name="Lipzen A."/>
            <person name="Chen C."/>
            <person name="Yanf M."/>
            <person name="Daum C."/>
            <person name="Ng V."/>
            <person name="Clum A."/>
            <person name="Steindorff A."/>
            <person name="Ohm R."/>
            <person name="Martin F."/>
            <person name="Silar P."/>
            <person name="Natvig D."/>
            <person name="Lalanne C."/>
            <person name="Gautier V."/>
            <person name="Ament-velasquez S.L."/>
            <person name="Kruys A."/>
            <person name="Hutchinson M.I."/>
            <person name="Powell A.J."/>
            <person name="Barry K."/>
            <person name="Miller A.N."/>
            <person name="Grigoriev I.V."/>
            <person name="Debuchy R."/>
            <person name="Gladieux P."/>
            <person name="Thoren M.H."/>
            <person name="Johannesson H."/>
        </authorList>
    </citation>
    <scope>NUCLEOTIDE SEQUENCE</scope>
    <source>
        <strain evidence="2">CBS 232.78</strain>
    </source>
</reference>
<feature type="compositionally biased region" description="Polar residues" evidence="1">
    <location>
        <begin position="396"/>
        <end position="409"/>
    </location>
</feature>